<dbReference type="Proteomes" id="UP000480684">
    <property type="component" value="Unassembled WGS sequence"/>
</dbReference>
<comment type="caution">
    <text evidence="1">The sequence shown here is derived from an EMBL/GenBank/DDBJ whole genome shotgun (WGS) entry which is preliminary data.</text>
</comment>
<sequence length="66" mass="7184">MILVDLGATGHYPPLDSRTPSELFDLAVEIAEALEDVSVRVPVGETPEESVVLTSRLMRRCGAKVF</sequence>
<name>A0A7C9UW93_9PROT</name>
<evidence type="ECO:0000313" key="1">
    <source>
        <dbReference type="EMBL" id="NFV81506.1"/>
    </source>
</evidence>
<dbReference type="RefSeq" id="WP_163681625.1">
    <property type="nucleotide sequence ID" value="NZ_JAAIYP010000041.1"/>
</dbReference>
<organism evidence="1 2">
    <name type="scientific">Magnetospirillum aberrantis SpK</name>
    <dbReference type="NCBI Taxonomy" id="908842"/>
    <lineage>
        <taxon>Bacteria</taxon>
        <taxon>Pseudomonadati</taxon>
        <taxon>Pseudomonadota</taxon>
        <taxon>Alphaproteobacteria</taxon>
        <taxon>Rhodospirillales</taxon>
        <taxon>Rhodospirillaceae</taxon>
        <taxon>Magnetospirillum</taxon>
    </lineage>
</organism>
<protein>
    <submittedName>
        <fullName evidence="1">Uncharacterized protein</fullName>
    </submittedName>
</protein>
<proteinExistence type="predicted"/>
<reference evidence="1 2" key="1">
    <citation type="submission" date="2020-02" db="EMBL/GenBank/DDBJ databases">
        <authorList>
            <person name="Dziuba M."/>
            <person name="Kuznetsov B."/>
            <person name="Mardanov A."/>
            <person name="Ravin N."/>
            <person name="Grouzdev D."/>
        </authorList>
    </citation>
    <scope>NUCLEOTIDE SEQUENCE [LARGE SCALE GENOMIC DNA]</scope>
    <source>
        <strain evidence="1 2">SpK</strain>
    </source>
</reference>
<accession>A0A7C9UW93</accession>
<evidence type="ECO:0000313" key="2">
    <source>
        <dbReference type="Proteomes" id="UP000480684"/>
    </source>
</evidence>
<gene>
    <name evidence="1" type="ORF">G4223_15460</name>
</gene>
<dbReference type="EMBL" id="JAAIYP010000041">
    <property type="protein sequence ID" value="NFV81506.1"/>
    <property type="molecule type" value="Genomic_DNA"/>
</dbReference>
<dbReference type="AlphaFoldDB" id="A0A7C9UW93"/>
<keyword evidence="2" id="KW-1185">Reference proteome</keyword>